<dbReference type="Proteomes" id="UP001434883">
    <property type="component" value="Unassembled WGS sequence"/>
</dbReference>
<organism evidence="1 2">
    <name type="scientific">Xenoophorus captivus</name>
    <dbReference type="NCBI Taxonomy" id="1517983"/>
    <lineage>
        <taxon>Eukaryota</taxon>
        <taxon>Metazoa</taxon>
        <taxon>Chordata</taxon>
        <taxon>Craniata</taxon>
        <taxon>Vertebrata</taxon>
        <taxon>Euteleostomi</taxon>
        <taxon>Actinopterygii</taxon>
        <taxon>Neopterygii</taxon>
        <taxon>Teleostei</taxon>
        <taxon>Neoteleostei</taxon>
        <taxon>Acanthomorphata</taxon>
        <taxon>Ovalentaria</taxon>
        <taxon>Atherinomorphae</taxon>
        <taxon>Cyprinodontiformes</taxon>
        <taxon>Goodeidae</taxon>
        <taxon>Xenoophorus</taxon>
    </lineage>
</organism>
<feature type="non-terminal residue" evidence="1">
    <location>
        <position position="1"/>
    </location>
</feature>
<keyword evidence="2" id="KW-1185">Reference proteome</keyword>
<proteinExistence type="predicted"/>
<protein>
    <submittedName>
        <fullName evidence="1">Uncharacterized protein</fullName>
    </submittedName>
</protein>
<reference evidence="1 2" key="1">
    <citation type="submission" date="2021-06" db="EMBL/GenBank/DDBJ databases">
        <authorList>
            <person name="Palmer J.M."/>
        </authorList>
    </citation>
    <scope>NUCLEOTIDE SEQUENCE [LARGE SCALE GENOMIC DNA]</scope>
    <source>
        <strain evidence="1 2">XC_2019</strain>
        <tissue evidence="1">Muscle</tissue>
    </source>
</reference>
<accession>A0ABV0QG96</accession>
<evidence type="ECO:0000313" key="2">
    <source>
        <dbReference type="Proteomes" id="UP001434883"/>
    </source>
</evidence>
<dbReference type="EMBL" id="JAHRIN010009248">
    <property type="protein sequence ID" value="MEQ2194436.1"/>
    <property type="molecule type" value="Genomic_DNA"/>
</dbReference>
<gene>
    <name evidence="1" type="ORF">XENOCAPTIV_029342</name>
</gene>
<evidence type="ECO:0000313" key="1">
    <source>
        <dbReference type="EMBL" id="MEQ2194436.1"/>
    </source>
</evidence>
<comment type="caution">
    <text evidence="1">The sequence shown here is derived from an EMBL/GenBank/DDBJ whole genome shotgun (WGS) entry which is preliminary data.</text>
</comment>
<sequence length="109" mass="11933">IDVVKKSYYGDIRITTNTCLCSAHISPDSFINYQEIQLGFMDSRLVLAREAVPTISLSDSHPPDMAGADVAAVDNGIAVISEGRIIRPTNEVSFLLCLCFKYSKCCQLS</sequence>
<name>A0ABV0QG96_9TELE</name>